<feature type="region of interest" description="Disordered" evidence="1">
    <location>
        <begin position="337"/>
        <end position="393"/>
    </location>
</feature>
<keyword evidence="2" id="KW-1133">Transmembrane helix</keyword>
<feature type="compositionally biased region" description="Polar residues" evidence="1">
    <location>
        <begin position="647"/>
        <end position="656"/>
    </location>
</feature>
<feature type="transmembrane region" description="Helical" evidence="2">
    <location>
        <begin position="1297"/>
        <end position="1319"/>
    </location>
</feature>
<dbReference type="GeneID" id="20525369"/>
<feature type="compositionally biased region" description="Low complexity" evidence="1">
    <location>
        <begin position="383"/>
        <end position="393"/>
    </location>
</feature>
<dbReference type="eggNOG" id="ENOG502SF2K">
    <property type="taxonomic scope" value="Eukaryota"/>
</dbReference>
<feature type="compositionally biased region" description="Low complexity" evidence="1">
    <location>
        <begin position="122"/>
        <end position="133"/>
    </location>
</feature>
<protein>
    <submittedName>
        <fullName evidence="3">Uncharacterized protein</fullName>
    </submittedName>
</protein>
<feature type="compositionally biased region" description="Pro residues" evidence="1">
    <location>
        <begin position="657"/>
        <end position="673"/>
    </location>
</feature>
<evidence type="ECO:0000313" key="4">
    <source>
        <dbReference type="Proteomes" id="UP000030693"/>
    </source>
</evidence>
<feature type="region of interest" description="Disordered" evidence="1">
    <location>
        <begin position="647"/>
        <end position="722"/>
    </location>
</feature>
<feature type="compositionally biased region" description="Low complexity" evidence="1">
    <location>
        <begin position="38"/>
        <end position="57"/>
    </location>
</feature>
<feature type="region of interest" description="Disordered" evidence="1">
    <location>
        <begin position="411"/>
        <end position="581"/>
    </location>
</feature>
<feature type="compositionally biased region" description="Low complexity" evidence="1">
    <location>
        <begin position="74"/>
        <end position="83"/>
    </location>
</feature>
<evidence type="ECO:0000256" key="2">
    <source>
        <dbReference type="SAM" id="Phobius"/>
    </source>
</evidence>
<feature type="region of interest" description="Disordered" evidence="1">
    <location>
        <begin position="23"/>
        <end position="83"/>
    </location>
</feature>
<name>A0A058ZFG9_FONAL</name>
<feature type="compositionally biased region" description="Low complexity" evidence="1">
    <location>
        <begin position="447"/>
        <end position="462"/>
    </location>
</feature>
<feature type="compositionally biased region" description="Polar residues" evidence="1">
    <location>
        <begin position="134"/>
        <end position="148"/>
    </location>
</feature>
<dbReference type="RefSeq" id="XP_009492800.1">
    <property type="nucleotide sequence ID" value="XM_009494525.1"/>
</dbReference>
<sequence>MSNRAWGSNSSLASNPASAYVPGAIDFTSPLPSPPNPSSARRSFEAAAHATSPQAAPSEPPRASFSTSPSGWDPRAGPAHPTAAAAAQFSVGIAPVSTLYDAESEDAIIAANMARALTAAAGQGRGARPAHQQPPSRVSAASSEQSAHPATGPAAAIPTHLTHARSWNPSPRTSFGQSASEPPGLVAMASPAAGGGYAPPTAAAAIAAAAAVAAAQAAGQADNRHLHYPLQDHYTGQLLNWPPNTRDMSATQAARSLPCGLVEASPSAAPGLEAEGVSGPSDATGLVPYQLDSGILPSESQLKPLNLMDPAIPQPTNFGPGATGTVGRSVAGGSVASPLAAGRGTSRSQPPAAMAAPITRPGPAGPAPTASPGLSVGPQQQVSSLDSASSASLSPTQLGFYSTMSTSELDNLSHGASPHLIGGPGRPEELSSTVGAPHAGSAVTSIPPGRGRARAAPASRTGAPHHAHPQIHSERMTSEQFTPSHVTPYPLAPQLRPGNGADDDLADGHSSIDAEDDDDDSRHLIARRIGGRSVPASGSASPVAIQPTGFGPMRAGALDSDSLDPGILGSSPATSTGSPWPRLAAMIGGAFRPGGQLQHPYAPSPAGNIHGSLSDEAFIPDFEFDFVPSRASRRGPALAAIELQPLGTSSSASSARQPPPPPPPPPPLVPPTPTASGSLPPTPLSGRFSISADPSRAGSRRPPAGSRVGGGRYGSRSSMADAEDDRSFLEGMQSTMASSPMSFAGATVNGQPLRRGSIRSTRGSLYASAPGSHRASSSSSSSSSSASSSSTTLPMHGQPVDPYKTHMFWTPRHRMQTRLTWRDTPLAPDEVTPLVHLYRAEISRLTAYRSRLDATTAWAVSTAAALVAWGLTNSIRLASDPTLPTRDPSSAVVLGSGSVFVVATVMVLIFCGIESRRYGYYTVIRHRCRVLERGMYAAILDPTGRQMATGFSGGGPPRHGTPVSDDHDLASVHLPNDPGPPGTPQLPPGSLPPGRVSIAPSLGRPSIYAPAGGDPEAFPSTTSGRASLCRERVYTFDGYSYPINEEPDNVSSLPVEESLSADLRSALHSAAATAATSMAPGPFHPTTIQGRLGQRQWAAGQPGTAAPRSPIAGQTFLPVPISPALSATGRTDADRHSDTSAGLAHSASRGLPRSASMPGDMPFLPGSASSPGLYAPVSLEHDLWPPAGSTANPGDLPAMMSPLAQSPPPPPMPPMVPMPPTMVGQMPPLPLESAWSTEKEHLLGVDNAMAGLLARPPLTINTPWRQALLAAYLPGTIPRMSRLRAFRIRMRRNYMPLLLFVYLAWVVSLSTIALPVPATPCVGSGTSSSGVPCGSGIRFPWFRVVIVSIVMLVSALVVYTPRVFYWWMVAPVARPDSWLSRAWLRLRLFLLTDGGGNSGIRTDGRGVWWTDPMHASCGDEEGDLDV</sequence>
<organism evidence="3">
    <name type="scientific">Fonticula alba</name>
    <name type="common">Slime mold</name>
    <dbReference type="NCBI Taxonomy" id="691883"/>
    <lineage>
        <taxon>Eukaryota</taxon>
        <taxon>Rotosphaerida</taxon>
        <taxon>Fonticulaceae</taxon>
        <taxon>Fonticula</taxon>
    </lineage>
</organism>
<dbReference type="EMBL" id="KB932201">
    <property type="protein sequence ID" value="KCV73099.1"/>
    <property type="molecule type" value="Genomic_DNA"/>
</dbReference>
<evidence type="ECO:0000256" key="1">
    <source>
        <dbReference type="SAM" id="MobiDB-lite"/>
    </source>
</evidence>
<proteinExistence type="predicted"/>
<evidence type="ECO:0000313" key="3">
    <source>
        <dbReference type="EMBL" id="KCV73099.1"/>
    </source>
</evidence>
<feature type="compositionally biased region" description="Low complexity" evidence="1">
    <location>
        <begin position="775"/>
        <end position="790"/>
    </location>
</feature>
<feature type="transmembrane region" description="Helical" evidence="2">
    <location>
        <begin position="891"/>
        <end position="913"/>
    </location>
</feature>
<keyword evidence="2" id="KW-0472">Membrane</keyword>
<feature type="region of interest" description="Disordered" evidence="1">
    <location>
        <begin position="122"/>
        <end position="154"/>
    </location>
</feature>
<feature type="transmembrane region" description="Helical" evidence="2">
    <location>
        <begin position="1339"/>
        <end position="1359"/>
    </location>
</feature>
<feature type="region of interest" description="Disordered" evidence="1">
    <location>
        <begin position="1123"/>
        <end position="1164"/>
    </location>
</feature>
<dbReference type="Proteomes" id="UP000030693">
    <property type="component" value="Unassembled WGS sequence"/>
</dbReference>
<gene>
    <name evidence="3" type="ORF">H696_00644</name>
</gene>
<reference evidence="3" key="1">
    <citation type="submission" date="2013-04" db="EMBL/GenBank/DDBJ databases">
        <title>The Genome Sequence of Fonticula alba ATCC 38817.</title>
        <authorList>
            <consortium name="The Broad Institute Genomics Platform"/>
            <person name="Russ C."/>
            <person name="Cuomo C."/>
            <person name="Burger G."/>
            <person name="Gray M.W."/>
            <person name="Holland P.W.H."/>
            <person name="King N."/>
            <person name="Lang F.B.F."/>
            <person name="Roger A.J."/>
            <person name="Ruiz-Trillo I."/>
            <person name="Brown M."/>
            <person name="Walker B."/>
            <person name="Young S."/>
            <person name="Zeng Q."/>
            <person name="Gargeya S."/>
            <person name="Fitzgerald M."/>
            <person name="Haas B."/>
            <person name="Abouelleil A."/>
            <person name="Allen A.W."/>
            <person name="Alvarado L."/>
            <person name="Arachchi H.M."/>
            <person name="Berlin A.M."/>
            <person name="Chapman S.B."/>
            <person name="Gainer-Dewar J."/>
            <person name="Goldberg J."/>
            <person name="Griggs A."/>
            <person name="Gujja S."/>
            <person name="Hansen M."/>
            <person name="Howarth C."/>
            <person name="Imamovic A."/>
            <person name="Ireland A."/>
            <person name="Larimer J."/>
            <person name="McCowan C."/>
            <person name="Murphy C."/>
            <person name="Pearson M."/>
            <person name="Poon T.W."/>
            <person name="Priest M."/>
            <person name="Roberts A."/>
            <person name="Saif S."/>
            <person name="Shea T."/>
            <person name="Sisk P."/>
            <person name="Sykes S."/>
            <person name="Wortman J."/>
            <person name="Nusbaum C."/>
            <person name="Birren B."/>
        </authorList>
    </citation>
    <scope>NUCLEOTIDE SEQUENCE [LARGE SCALE GENOMIC DNA]</scope>
    <source>
        <strain evidence="3">ATCC 38817</strain>
    </source>
</reference>
<feature type="compositionally biased region" description="Low complexity" evidence="1">
    <location>
        <begin position="355"/>
        <end position="373"/>
    </location>
</feature>
<keyword evidence="4" id="KW-1185">Reference proteome</keyword>
<feature type="compositionally biased region" description="Pro residues" evidence="1">
    <location>
        <begin position="977"/>
        <end position="991"/>
    </location>
</feature>
<feature type="compositionally biased region" description="Low complexity" evidence="1">
    <location>
        <begin position="531"/>
        <end position="544"/>
    </location>
</feature>
<keyword evidence="2" id="KW-0812">Transmembrane</keyword>
<feature type="region of interest" description="Disordered" evidence="1">
    <location>
        <begin position="947"/>
        <end position="1024"/>
    </location>
</feature>
<dbReference type="Pfam" id="PF10028">
    <property type="entry name" value="DUF2270"/>
    <property type="match status" value="3"/>
</dbReference>
<feature type="region of interest" description="Disordered" evidence="1">
    <location>
        <begin position="763"/>
        <end position="805"/>
    </location>
</feature>
<accession>A0A058ZFG9</accession>
<dbReference type="InterPro" id="IPR014470">
    <property type="entry name" value="UCP01500"/>
</dbReference>